<organism evidence="1">
    <name type="scientific">Candidatus Kentrum sp. UNK</name>
    <dbReference type="NCBI Taxonomy" id="2126344"/>
    <lineage>
        <taxon>Bacteria</taxon>
        <taxon>Pseudomonadati</taxon>
        <taxon>Pseudomonadota</taxon>
        <taxon>Gammaproteobacteria</taxon>
        <taxon>Candidatus Kentrum</taxon>
    </lineage>
</organism>
<reference evidence="1" key="1">
    <citation type="submission" date="2019-02" db="EMBL/GenBank/DDBJ databases">
        <authorList>
            <person name="Gruber-Vodicka R. H."/>
            <person name="Seah K. B. B."/>
        </authorList>
    </citation>
    <scope>NUCLEOTIDE SEQUENCE</scope>
    <source>
        <strain evidence="2">BECK_BY19</strain>
        <strain evidence="1">BECK_BY8</strain>
    </source>
</reference>
<dbReference type="EMBL" id="CAADGD010000057">
    <property type="protein sequence ID" value="VFK71247.1"/>
    <property type="molecule type" value="Genomic_DNA"/>
</dbReference>
<protein>
    <submittedName>
        <fullName evidence="1">Uncharacterized protein</fullName>
    </submittedName>
</protein>
<evidence type="ECO:0000313" key="1">
    <source>
        <dbReference type="EMBL" id="VFK64821.1"/>
    </source>
</evidence>
<sequence>MLALRAKTEGGALISRPGFSEFLFFRYVNLLPKPKTLGAQDLSFWSRWQGSSYNDDGIVKTEILGSGYAGLGVKKPCLKILD</sequence>
<evidence type="ECO:0000313" key="2">
    <source>
        <dbReference type="EMBL" id="VFK71247.1"/>
    </source>
</evidence>
<name>A0A451AFM1_9GAMM</name>
<gene>
    <name evidence="1" type="ORF">BECKUNK1418G_GA0071005_10523</name>
    <name evidence="2" type="ORF">BECKUNK1418H_GA0071006_10573</name>
</gene>
<dbReference type="AlphaFoldDB" id="A0A451AFM1"/>
<accession>A0A451AFM1</accession>
<dbReference type="EMBL" id="CAADFZ010000052">
    <property type="protein sequence ID" value="VFK64821.1"/>
    <property type="molecule type" value="Genomic_DNA"/>
</dbReference>
<proteinExistence type="predicted"/>